<dbReference type="RefSeq" id="WP_142532619.1">
    <property type="nucleotide sequence ID" value="NZ_FXTB01000002.1"/>
</dbReference>
<feature type="domain" description="Thioredoxin" evidence="13">
    <location>
        <begin position="23"/>
        <end position="193"/>
    </location>
</feature>
<feature type="signal peptide" evidence="12">
    <location>
        <begin position="1"/>
        <end position="19"/>
    </location>
</feature>
<evidence type="ECO:0000256" key="8">
    <source>
        <dbReference type="ARBA" id="ARBA00032824"/>
    </source>
</evidence>
<dbReference type="GO" id="GO:0008379">
    <property type="term" value="F:thioredoxin peroxidase activity"/>
    <property type="evidence" value="ECO:0007669"/>
    <property type="project" value="TreeGrafter"/>
</dbReference>
<name>A0A521C1U8_SACCC</name>
<dbReference type="PROSITE" id="PS51352">
    <property type="entry name" value="THIOREDOXIN_2"/>
    <property type="match status" value="1"/>
</dbReference>
<keyword evidence="5" id="KW-0560">Oxidoreductase</keyword>
<comment type="similarity">
    <text evidence="9">Belongs to the peroxiredoxin family. BCP/PrxQ subfamily.</text>
</comment>
<proteinExistence type="inferred from homology"/>
<dbReference type="Gene3D" id="3.40.30.10">
    <property type="entry name" value="Glutaredoxin"/>
    <property type="match status" value="1"/>
</dbReference>
<keyword evidence="4" id="KW-0049">Antioxidant</keyword>
<comment type="catalytic activity">
    <reaction evidence="11">
        <text>a hydroperoxide + [thioredoxin]-dithiol = an alcohol + [thioredoxin]-disulfide + H2O</text>
        <dbReference type="Rhea" id="RHEA:62620"/>
        <dbReference type="Rhea" id="RHEA-COMP:10698"/>
        <dbReference type="Rhea" id="RHEA-COMP:10700"/>
        <dbReference type="ChEBI" id="CHEBI:15377"/>
        <dbReference type="ChEBI" id="CHEBI:29950"/>
        <dbReference type="ChEBI" id="CHEBI:30879"/>
        <dbReference type="ChEBI" id="CHEBI:35924"/>
        <dbReference type="ChEBI" id="CHEBI:50058"/>
        <dbReference type="EC" id="1.11.1.24"/>
    </reaction>
</comment>
<evidence type="ECO:0000256" key="11">
    <source>
        <dbReference type="ARBA" id="ARBA00049091"/>
    </source>
</evidence>
<dbReference type="GO" id="GO:0034599">
    <property type="term" value="P:cellular response to oxidative stress"/>
    <property type="evidence" value="ECO:0007669"/>
    <property type="project" value="TreeGrafter"/>
</dbReference>
<accession>A0A521C1U8</accession>
<gene>
    <name evidence="14" type="ORF">SAMN06265379_102326</name>
</gene>
<dbReference type="CDD" id="cd02970">
    <property type="entry name" value="PRX_like2"/>
    <property type="match status" value="1"/>
</dbReference>
<dbReference type="InterPro" id="IPR000866">
    <property type="entry name" value="AhpC/TSA"/>
</dbReference>
<dbReference type="InterPro" id="IPR036249">
    <property type="entry name" value="Thioredoxin-like_sf"/>
</dbReference>
<evidence type="ECO:0000256" key="10">
    <source>
        <dbReference type="ARBA" id="ARBA00042639"/>
    </source>
</evidence>
<protein>
    <recommendedName>
        <fullName evidence="2">thioredoxin-dependent peroxiredoxin</fullName>
        <ecNumber evidence="2">1.11.1.24</ecNumber>
    </recommendedName>
    <alternativeName>
        <fullName evidence="8">Thioredoxin peroxidase</fullName>
    </alternativeName>
    <alternativeName>
        <fullName evidence="10">Thioredoxin-dependent peroxiredoxin Bcp</fullName>
    </alternativeName>
</protein>
<dbReference type="AlphaFoldDB" id="A0A521C1U8"/>
<keyword evidence="15" id="KW-1185">Reference proteome</keyword>
<keyword evidence="6" id="KW-1015">Disulfide bond</keyword>
<dbReference type="Proteomes" id="UP000319040">
    <property type="component" value="Unassembled WGS sequence"/>
</dbReference>
<evidence type="ECO:0000259" key="13">
    <source>
        <dbReference type="PROSITE" id="PS51352"/>
    </source>
</evidence>
<dbReference type="PANTHER" id="PTHR42801">
    <property type="entry name" value="THIOREDOXIN-DEPENDENT PEROXIDE REDUCTASE"/>
    <property type="match status" value="1"/>
</dbReference>
<organism evidence="14 15">
    <name type="scientific">Saccharicrinis carchari</name>
    <dbReference type="NCBI Taxonomy" id="1168039"/>
    <lineage>
        <taxon>Bacteria</taxon>
        <taxon>Pseudomonadati</taxon>
        <taxon>Bacteroidota</taxon>
        <taxon>Bacteroidia</taxon>
        <taxon>Marinilabiliales</taxon>
        <taxon>Marinilabiliaceae</taxon>
        <taxon>Saccharicrinis</taxon>
    </lineage>
</organism>
<evidence type="ECO:0000256" key="3">
    <source>
        <dbReference type="ARBA" id="ARBA00022559"/>
    </source>
</evidence>
<feature type="chain" id="PRO_5021730787" description="thioredoxin-dependent peroxiredoxin" evidence="12">
    <location>
        <begin position="20"/>
        <end position="193"/>
    </location>
</feature>
<evidence type="ECO:0000313" key="14">
    <source>
        <dbReference type="EMBL" id="SMO53432.1"/>
    </source>
</evidence>
<evidence type="ECO:0000256" key="4">
    <source>
        <dbReference type="ARBA" id="ARBA00022862"/>
    </source>
</evidence>
<dbReference type="EC" id="1.11.1.24" evidence="2"/>
<dbReference type="OrthoDB" id="9805634at2"/>
<dbReference type="SUPFAM" id="SSF52833">
    <property type="entry name" value="Thioredoxin-like"/>
    <property type="match status" value="1"/>
</dbReference>
<evidence type="ECO:0000256" key="2">
    <source>
        <dbReference type="ARBA" id="ARBA00013017"/>
    </source>
</evidence>
<dbReference type="InterPro" id="IPR050924">
    <property type="entry name" value="Peroxiredoxin_BCP/PrxQ"/>
</dbReference>
<keyword evidence="12" id="KW-0732">Signal</keyword>
<comment type="function">
    <text evidence="1">Thiol-specific peroxidase that catalyzes the reduction of hydrogen peroxide and organic hydroperoxides to water and alcohols, respectively. Plays a role in cell protection against oxidative stress by detoxifying peroxides and as sensor of hydrogen peroxide-mediated signaling events.</text>
</comment>
<dbReference type="Pfam" id="PF00578">
    <property type="entry name" value="AhpC-TSA"/>
    <property type="match status" value="1"/>
</dbReference>
<keyword evidence="3" id="KW-0575">Peroxidase</keyword>
<sequence length="193" mass="21781">MKSTMFIALLLIVFLSAHAQQAIPIGSKAPVFKALTAQGKTIDLSEVSKQKQVVLMFYRGQWCPYCNKQMSELEDSLQYIHDLGAMVIAITPEKPTEIAKMVEKSGASFDIIYDQNHKIMDRYNVTFSLSEEVNAKYKGWGIDINKASGNDDYALPVPATYIIDKNGTIKGAFFNEDYKKRMYVAHILKVLKQ</sequence>
<keyword evidence="7" id="KW-0676">Redox-active center</keyword>
<dbReference type="EMBL" id="FXTB01000002">
    <property type="protein sequence ID" value="SMO53432.1"/>
    <property type="molecule type" value="Genomic_DNA"/>
</dbReference>
<dbReference type="GO" id="GO:0005737">
    <property type="term" value="C:cytoplasm"/>
    <property type="evidence" value="ECO:0007669"/>
    <property type="project" value="TreeGrafter"/>
</dbReference>
<dbReference type="InterPro" id="IPR013766">
    <property type="entry name" value="Thioredoxin_domain"/>
</dbReference>
<dbReference type="GO" id="GO:0045454">
    <property type="term" value="P:cell redox homeostasis"/>
    <property type="evidence" value="ECO:0007669"/>
    <property type="project" value="TreeGrafter"/>
</dbReference>
<reference evidence="14 15" key="1">
    <citation type="submission" date="2017-05" db="EMBL/GenBank/DDBJ databases">
        <authorList>
            <person name="Varghese N."/>
            <person name="Submissions S."/>
        </authorList>
    </citation>
    <scope>NUCLEOTIDE SEQUENCE [LARGE SCALE GENOMIC DNA]</scope>
    <source>
        <strain evidence="14 15">DSM 27040</strain>
    </source>
</reference>
<evidence type="ECO:0000256" key="6">
    <source>
        <dbReference type="ARBA" id="ARBA00023157"/>
    </source>
</evidence>
<evidence type="ECO:0000256" key="12">
    <source>
        <dbReference type="SAM" id="SignalP"/>
    </source>
</evidence>
<evidence type="ECO:0000313" key="15">
    <source>
        <dbReference type="Proteomes" id="UP000319040"/>
    </source>
</evidence>
<evidence type="ECO:0000256" key="5">
    <source>
        <dbReference type="ARBA" id="ARBA00023002"/>
    </source>
</evidence>
<evidence type="ECO:0000256" key="1">
    <source>
        <dbReference type="ARBA" id="ARBA00003330"/>
    </source>
</evidence>
<evidence type="ECO:0000256" key="7">
    <source>
        <dbReference type="ARBA" id="ARBA00023284"/>
    </source>
</evidence>
<dbReference type="PANTHER" id="PTHR42801:SF7">
    <property type="entry name" value="SLL1159 PROTEIN"/>
    <property type="match status" value="1"/>
</dbReference>
<evidence type="ECO:0000256" key="9">
    <source>
        <dbReference type="ARBA" id="ARBA00038489"/>
    </source>
</evidence>